<dbReference type="InterPro" id="IPR000719">
    <property type="entry name" value="Prot_kinase_dom"/>
</dbReference>
<feature type="binding site" evidence="1">
    <location>
        <position position="59"/>
    </location>
    <ligand>
        <name>ATP</name>
        <dbReference type="ChEBI" id="CHEBI:30616"/>
    </ligand>
</feature>
<feature type="domain" description="Protein kinase" evidence="2">
    <location>
        <begin position="28"/>
        <end position="194"/>
    </location>
</feature>
<name>A0ABR3XTP9_9EURO</name>
<sequence>MSTNLPDDFTVDTCDLNDGFTAASRVPGRRGREVGKGSTATVKIMLRKDCHRGILYAVKEFRKCGSQEDSAEYEKKVKSEFSIANSLHHPNIVETIKDTSRLQISEFQKFSAASILVYALLVASVEGTWVKYEDASQGYVEACRTLRLKFWQRNMNMILAHLMFGHAQLSASPSVSVVLHGKLLSPKIPTLLGF</sequence>
<organism evidence="3 4">
    <name type="scientific">Paecilomyces lecythidis</name>
    <dbReference type="NCBI Taxonomy" id="3004212"/>
    <lineage>
        <taxon>Eukaryota</taxon>
        <taxon>Fungi</taxon>
        <taxon>Dikarya</taxon>
        <taxon>Ascomycota</taxon>
        <taxon>Pezizomycotina</taxon>
        <taxon>Eurotiomycetes</taxon>
        <taxon>Eurotiomycetidae</taxon>
        <taxon>Eurotiales</taxon>
        <taxon>Thermoascaceae</taxon>
        <taxon>Paecilomyces</taxon>
    </lineage>
</organism>
<evidence type="ECO:0000313" key="4">
    <source>
        <dbReference type="Proteomes" id="UP001583193"/>
    </source>
</evidence>
<accession>A0ABR3XTP9</accession>
<proteinExistence type="predicted"/>
<dbReference type="InterPro" id="IPR011009">
    <property type="entry name" value="Kinase-like_dom_sf"/>
</dbReference>
<dbReference type="InterPro" id="IPR017441">
    <property type="entry name" value="Protein_kinase_ATP_BS"/>
</dbReference>
<dbReference type="SUPFAM" id="SSF56112">
    <property type="entry name" value="Protein kinase-like (PK-like)"/>
    <property type="match status" value="1"/>
</dbReference>
<evidence type="ECO:0000256" key="1">
    <source>
        <dbReference type="PROSITE-ProRule" id="PRU10141"/>
    </source>
</evidence>
<dbReference type="PROSITE" id="PS00107">
    <property type="entry name" value="PROTEIN_KINASE_ATP"/>
    <property type="match status" value="1"/>
</dbReference>
<keyword evidence="1" id="KW-0547">Nucleotide-binding</keyword>
<dbReference type="PROSITE" id="PS50011">
    <property type="entry name" value="PROTEIN_KINASE_DOM"/>
    <property type="match status" value="1"/>
</dbReference>
<reference evidence="3 4" key="1">
    <citation type="journal article" date="2024" name="IMA Fungus">
        <title>IMA Genome - F19 : A genome assembly and annotation guide to empower mycologists, including annotated draft genome sequences of Ceratocystis pirilliformis, Diaporthe australafricana, Fusarium ophioides, Paecilomyces lecythidis, and Sporothrix stenoceras.</title>
        <authorList>
            <person name="Aylward J."/>
            <person name="Wilson A.M."/>
            <person name="Visagie C.M."/>
            <person name="Spraker J."/>
            <person name="Barnes I."/>
            <person name="Buitendag C."/>
            <person name="Ceriani C."/>
            <person name="Del Mar Angel L."/>
            <person name="du Plessis D."/>
            <person name="Fuchs T."/>
            <person name="Gasser K."/>
            <person name="Kramer D."/>
            <person name="Li W."/>
            <person name="Munsamy K."/>
            <person name="Piso A."/>
            <person name="Price J.L."/>
            <person name="Sonnekus B."/>
            <person name="Thomas C."/>
            <person name="van der Nest A."/>
            <person name="van Dijk A."/>
            <person name="van Heerden A."/>
            <person name="van Vuuren N."/>
            <person name="Yilmaz N."/>
            <person name="Duong T.A."/>
            <person name="van der Merwe N.A."/>
            <person name="Wingfield M.J."/>
            <person name="Wingfield B.D."/>
        </authorList>
    </citation>
    <scope>NUCLEOTIDE SEQUENCE [LARGE SCALE GENOMIC DNA]</scope>
    <source>
        <strain evidence="3 4">CMW 18167</strain>
    </source>
</reference>
<comment type="caution">
    <text evidence="3">The sequence shown here is derived from an EMBL/GenBank/DDBJ whole genome shotgun (WGS) entry which is preliminary data.</text>
</comment>
<evidence type="ECO:0000259" key="2">
    <source>
        <dbReference type="PROSITE" id="PS50011"/>
    </source>
</evidence>
<gene>
    <name evidence="3" type="ORF">Plec18167_004202</name>
</gene>
<keyword evidence="1" id="KW-0067">ATP-binding</keyword>
<dbReference type="EMBL" id="JAVDPF010000011">
    <property type="protein sequence ID" value="KAL1878907.1"/>
    <property type="molecule type" value="Genomic_DNA"/>
</dbReference>
<protein>
    <recommendedName>
        <fullName evidence="2">Protein kinase domain-containing protein</fullName>
    </recommendedName>
</protein>
<evidence type="ECO:0000313" key="3">
    <source>
        <dbReference type="EMBL" id="KAL1878907.1"/>
    </source>
</evidence>
<keyword evidence="4" id="KW-1185">Reference proteome</keyword>
<dbReference type="Gene3D" id="3.30.200.20">
    <property type="entry name" value="Phosphorylase Kinase, domain 1"/>
    <property type="match status" value="1"/>
</dbReference>
<dbReference type="Proteomes" id="UP001583193">
    <property type="component" value="Unassembled WGS sequence"/>
</dbReference>